<comment type="caution">
    <text evidence="4">The sequence shown here is derived from an EMBL/GenBank/DDBJ whole genome shotgun (WGS) entry which is preliminary data.</text>
</comment>
<keyword evidence="2" id="KW-0012">Acyltransferase</keyword>
<gene>
    <name evidence="4" type="ORF">ACFO5O_06535</name>
</gene>
<evidence type="ECO:0000259" key="3">
    <source>
        <dbReference type="PROSITE" id="PS51186"/>
    </source>
</evidence>
<name>A0ABV9N3V6_9FLAO</name>
<proteinExistence type="predicted"/>
<dbReference type="PANTHER" id="PTHR43877:SF2">
    <property type="entry name" value="AMINOALKYLPHOSPHONATE N-ACETYLTRANSFERASE-RELATED"/>
    <property type="match status" value="1"/>
</dbReference>
<sequence length="154" mass="17437">MLKLKRTDSNDQDFRDLVKALDTDLALRDGDDHDFYKQFNKIDAIKYALVAYEGDIPVGCGALKMFDADTMEIKRMFTVPESRGKGIAEKILNALESWASELGCNQVVLETGINQQEALALYKKSGFERINNYGQYIGVENSFCFRKTLNFSKA</sequence>
<keyword evidence="5" id="KW-1185">Reference proteome</keyword>
<dbReference type="PROSITE" id="PS51186">
    <property type="entry name" value="GNAT"/>
    <property type="match status" value="1"/>
</dbReference>
<dbReference type="CDD" id="cd04301">
    <property type="entry name" value="NAT_SF"/>
    <property type="match status" value="1"/>
</dbReference>
<evidence type="ECO:0000256" key="2">
    <source>
        <dbReference type="ARBA" id="ARBA00023315"/>
    </source>
</evidence>
<protein>
    <submittedName>
        <fullName evidence="4">GNAT family N-acetyltransferase</fullName>
    </submittedName>
</protein>
<feature type="domain" description="N-acetyltransferase" evidence="3">
    <location>
        <begin position="2"/>
        <end position="150"/>
    </location>
</feature>
<dbReference type="EMBL" id="JBHSGP010000012">
    <property type="protein sequence ID" value="MFC4721969.1"/>
    <property type="molecule type" value="Genomic_DNA"/>
</dbReference>
<dbReference type="InterPro" id="IPR050832">
    <property type="entry name" value="Bact_Acetyltransf"/>
</dbReference>
<evidence type="ECO:0000313" key="5">
    <source>
        <dbReference type="Proteomes" id="UP001595953"/>
    </source>
</evidence>
<evidence type="ECO:0000256" key="1">
    <source>
        <dbReference type="ARBA" id="ARBA00022679"/>
    </source>
</evidence>
<dbReference type="Gene3D" id="3.40.630.30">
    <property type="match status" value="1"/>
</dbReference>
<reference evidence="5" key="1">
    <citation type="journal article" date="2019" name="Int. J. Syst. Evol. Microbiol.">
        <title>The Global Catalogue of Microorganisms (GCM) 10K type strain sequencing project: providing services to taxonomists for standard genome sequencing and annotation.</title>
        <authorList>
            <consortium name="The Broad Institute Genomics Platform"/>
            <consortium name="The Broad Institute Genome Sequencing Center for Infectious Disease"/>
            <person name="Wu L."/>
            <person name="Ma J."/>
        </authorList>
    </citation>
    <scope>NUCLEOTIDE SEQUENCE [LARGE SCALE GENOMIC DNA]</scope>
    <source>
        <strain evidence="5">CCUG 63682</strain>
    </source>
</reference>
<dbReference type="RefSeq" id="WP_387962087.1">
    <property type="nucleotide sequence ID" value="NZ_JBHSGP010000012.1"/>
</dbReference>
<keyword evidence="1" id="KW-0808">Transferase</keyword>
<dbReference type="Proteomes" id="UP001595953">
    <property type="component" value="Unassembled WGS sequence"/>
</dbReference>
<accession>A0ABV9N3V6</accession>
<dbReference type="SUPFAM" id="SSF55729">
    <property type="entry name" value="Acyl-CoA N-acyltransferases (Nat)"/>
    <property type="match status" value="1"/>
</dbReference>
<dbReference type="InterPro" id="IPR000182">
    <property type="entry name" value="GNAT_dom"/>
</dbReference>
<dbReference type="PANTHER" id="PTHR43877">
    <property type="entry name" value="AMINOALKYLPHOSPHONATE N-ACETYLTRANSFERASE-RELATED-RELATED"/>
    <property type="match status" value="1"/>
</dbReference>
<evidence type="ECO:0000313" key="4">
    <source>
        <dbReference type="EMBL" id="MFC4721969.1"/>
    </source>
</evidence>
<dbReference type="Pfam" id="PF00583">
    <property type="entry name" value="Acetyltransf_1"/>
    <property type="match status" value="1"/>
</dbReference>
<dbReference type="InterPro" id="IPR016181">
    <property type="entry name" value="Acyl_CoA_acyltransferase"/>
</dbReference>
<organism evidence="4 5">
    <name type="scientific">Geojedonia litorea</name>
    <dbReference type="NCBI Taxonomy" id="1268269"/>
    <lineage>
        <taxon>Bacteria</taxon>
        <taxon>Pseudomonadati</taxon>
        <taxon>Bacteroidota</taxon>
        <taxon>Flavobacteriia</taxon>
        <taxon>Flavobacteriales</taxon>
        <taxon>Flavobacteriaceae</taxon>
        <taxon>Geojedonia</taxon>
    </lineage>
</organism>